<evidence type="ECO:0000313" key="15">
    <source>
        <dbReference type="Proteomes" id="UP000283492"/>
    </source>
</evidence>
<sequence>MAQVNKSTMIGELLQIDQNIAPILLNIGMHCLGCPSSQMETIEEAAMVHGIDPDALVKEINDFLAKDLA</sequence>
<dbReference type="InterPro" id="IPR038062">
    <property type="entry name" value="ScdA-like_N_sf"/>
</dbReference>
<dbReference type="EMBL" id="QRUN01000026">
    <property type="protein sequence ID" value="RGR66149.1"/>
    <property type="molecule type" value="Genomic_DNA"/>
</dbReference>
<evidence type="ECO:0000313" key="7">
    <source>
        <dbReference type="EMBL" id="RHA86240.1"/>
    </source>
</evidence>
<dbReference type="Gene3D" id="1.10.3910.10">
    <property type="entry name" value="SP0561-like"/>
    <property type="match status" value="1"/>
</dbReference>
<dbReference type="Proteomes" id="UP000049828">
    <property type="component" value="Unassembled WGS sequence"/>
</dbReference>
<evidence type="ECO:0000313" key="2">
    <source>
        <dbReference type="EMBL" id="CRL41859.1"/>
    </source>
</evidence>
<dbReference type="GeneID" id="75162214"/>
<reference evidence="2" key="2">
    <citation type="submission" date="2015-05" db="EMBL/GenBank/DDBJ databases">
        <authorList>
            <person name="Wang D.B."/>
            <person name="Wang M."/>
        </authorList>
    </citation>
    <scope>NUCLEOTIDE SEQUENCE [LARGE SCALE GENOMIC DNA]</scope>
    <source>
        <strain evidence="2">L1-83</strain>
    </source>
</reference>
<evidence type="ECO:0000313" key="8">
    <source>
        <dbReference type="EMBL" id="RHD06317.1"/>
    </source>
</evidence>
<evidence type="ECO:0000313" key="11">
    <source>
        <dbReference type="Proteomes" id="UP000049828"/>
    </source>
</evidence>
<evidence type="ECO:0000313" key="17">
    <source>
        <dbReference type="Proteomes" id="UP000283738"/>
    </source>
</evidence>
<dbReference type="AlphaFoldDB" id="A0A0M6WXG4"/>
<evidence type="ECO:0000313" key="9">
    <source>
        <dbReference type="EMBL" id="RHE92764.1"/>
    </source>
</evidence>
<dbReference type="InterPro" id="IPR023883">
    <property type="entry name" value="CHP03980_redox-disulphide"/>
</dbReference>
<dbReference type="Proteomes" id="UP000283492">
    <property type="component" value="Unassembled WGS sequence"/>
</dbReference>
<dbReference type="NCBIfam" id="TIGR03980">
    <property type="entry name" value="prismane_assoc"/>
    <property type="match status" value="1"/>
</dbReference>
<dbReference type="EMBL" id="CYYR01000001">
    <property type="protein sequence ID" value="CUN36734.1"/>
    <property type="molecule type" value="Genomic_DNA"/>
</dbReference>
<keyword evidence="11" id="KW-1185">Reference proteome</keyword>
<evidence type="ECO:0000313" key="10">
    <source>
        <dbReference type="EMBL" id="RHF86581.1"/>
    </source>
</evidence>
<dbReference type="SUPFAM" id="SSF140683">
    <property type="entry name" value="SP0561-like"/>
    <property type="match status" value="1"/>
</dbReference>
<gene>
    <name evidence="10" type="ORF">DW654_03055</name>
    <name evidence="9" type="ORF">DW707_15165</name>
    <name evidence="8" type="ORF">DW813_00060</name>
    <name evidence="7" type="ORF">DW914_12820</name>
    <name evidence="6" type="ORF">DWY29_13795</name>
    <name evidence="5" type="ORF">DWY96_14120</name>
    <name evidence="4" type="ORF">ERS852392_00122</name>
    <name evidence="3" type="ORF">ERS852444_03155</name>
    <name evidence="2" type="ORF">RIL183_29971</name>
</gene>
<dbReference type="EMBL" id="QSIQ01000001">
    <property type="protein sequence ID" value="RHD06317.1"/>
    <property type="molecule type" value="Genomic_DNA"/>
</dbReference>
<protein>
    <submittedName>
        <fullName evidence="5">DUF1858 domain-containing protein</fullName>
    </submittedName>
    <submittedName>
        <fullName evidence="3">Hybrid cluster protein-associated redox disulfide domain</fullName>
    </submittedName>
</protein>
<dbReference type="Proteomes" id="UP000283701">
    <property type="component" value="Unassembled WGS sequence"/>
</dbReference>
<dbReference type="EMBL" id="QRTF01000039">
    <property type="protein sequence ID" value="RGQ46028.1"/>
    <property type="molecule type" value="Genomic_DNA"/>
</dbReference>
<evidence type="ECO:0000313" key="18">
    <source>
        <dbReference type="Proteomes" id="UP000285820"/>
    </source>
</evidence>
<dbReference type="Proteomes" id="UP000266391">
    <property type="component" value="Unassembled WGS sequence"/>
</dbReference>
<proteinExistence type="predicted"/>
<dbReference type="STRING" id="360807.ERS852392_00122"/>
<organism evidence="2 11">
    <name type="scientific">Roseburia inulinivorans</name>
    <dbReference type="NCBI Taxonomy" id="360807"/>
    <lineage>
        <taxon>Bacteria</taxon>
        <taxon>Bacillati</taxon>
        <taxon>Bacillota</taxon>
        <taxon>Clostridia</taxon>
        <taxon>Lachnospirales</taxon>
        <taxon>Lachnospiraceae</taxon>
        <taxon>Roseburia</taxon>
    </lineage>
</organism>
<evidence type="ECO:0000313" key="12">
    <source>
        <dbReference type="Proteomes" id="UP000095395"/>
    </source>
</evidence>
<dbReference type="Pfam" id="PF08984">
    <property type="entry name" value="DUF1858"/>
    <property type="match status" value="1"/>
</dbReference>
<evidence type="ECO:0000313" key="13">
    <source>
        <dbReference type="Proteomes" id="UP000095453"/>
    </source>
</evidence>
<name>A0A0M6WXG4_9FIRM</name>
<evidence type="ECO:0000313" key="5">
    <source>
        <dbReference type="EMBL" id="RGQ46028.1"/>
    </source>
</evidence>
<dbReference type="RefSeq" id="WP_021922175.1">
    <property type="nucleotide sequence ID" value="NZ_CABJFX010000025.1"/>
</dbReference>
<dbReference type="EMBL" id="CYXX01000034">
    <property type="protein sequence ID" value="CUN28404.1"/>
    <property type="molecule type" value="Genomic_DNA"/>
</dbReference>
<reference evidence="14 15" key="3">
    <citation type="submission" date="2018-08" db="EMBL/GenBank/DDBJ databases">
        <title>A genome reference for cultivated species of the human gut microbiota.</title>
        <authorList>
            <person name="Zou Y."/>
            <person name="Xue W."/>
            <person name="Luo G."/>
        </authorList>
    </citation>
    <scope>NUCLEOTIDE SEQUENCE [LARGE SCALE GENOMIC DNA]</scope>
    <source>
        <strain evidence="6 18">AF24-4</strain>
        <strain evidence="5 17">AF28-15</strain>
        <strain evidence="10 16">AM23-23AC</strain>
        <strain evidence="9 19">AM27-11</strain>
        <strain evidence="8 14">AM32-8LB</strain>
        <strain evidence="7 15">AM42-1AC</strain>
    </source>
</reference>
<dbReference type="PANTHER" id="PTHR39341:SF1">
    <property type="entry name" value="DUF1858 DOMAIN-CONTAINING PROTEIN"/>
    <property type="match status" value="1"/>
</dbReference>
<dbReference type="Proteomes" id="UP000095453">
    <property type="component" value="Unassembled WGS sequence"/>
</dbReference>
<dbReference type="EMBL" id="QRHP01000002">
    <property type="protein sequence ID" value="RHF86581.1"/>
    <property type="molecule type" value="Genomic_DNA"/>
</dbReference>
<dbReference type="Proteomes" id="UP000283738">
    <property type="component" value="Unassembled WGS sequence"/>
</dbReference>
<accession>A0A0M6WXG4</accession>
<dbReference type="EMBL" id="QSFX01000025">
    <property type="protein sequence ID" value="RHA86240.1"/>
    <property type="molecule type" value="Genomic_DNA"/>
</dbReference>
<feature type="domain" description="DUF1858" evidence="1">
    <location>
        <begin position="5"/>
        <end position="57"/>
    </location>
</feature>
<evidence type="ECO:0000259" key="1">
    <source>
        <dbReference type="Pfam" id="PF08984"/>
    </source>
</evidence>
<dbReference type="InterPro" id="IPR015077">
    <property type="entry name" value="DUF1858"/>
</dbReference>
<dbReference type="Proteomes" id="UP000095395">
    <property type="component" value="Unassembled WGS sequence"/>
</dbReference>
<reference evidence="11" key="1">
    <citation type="submission" date="2015-05" db="EMBL/GenBank/DDBJ databases">
        <authorList>
            <consortium name="Pathogen Informatics"/>
        </authorList>
    </citation>
    <scope>NUCLEOTIDE SEQUENCE [LARGE SCALE GENOMIC DNA]</scope>
    <source>
        <strain evidence="4 12">2789STDY5608835</strain>
        <strain evidence="3 13">2789STDY5608887</strain>
        <strain evidence="11">L1-83</strain>
    </source>
</reference>
<evidence type="ECO:0000313" key="6">
    <source>
        <dbReference type="EMBL" id="RGR66149.1"/>
    </source>
</evidence>
<dbReference type="OrthoDB" id="15017at2"/>
<dbReference type="PANTHER" id="PTHR39341">
    <property type="entry name" value="BSL7085 PROTEIN"/>
    <property type="match status" value="1"/>
</dbReference>
<evidence type="ECO:0000313" key="4">
    <source>
        <dbReference type="EMBL" id="CUN36734.1"/>
    </source>
</evidence>
<dbReference type="EMBL" id="CVRS01000095">
    <property type="protein sequence ID" value="CRL41859.1"/>
    <property type="molecule type" value="Genomic_DNA"/>
</dbReference>
<dbReference type="Proteomes" id="UP000286271">
    <property type="component" value="Unassembled WGS sequence"/>
</dbReference>
<evidence type="ECO:0000313" key="14">
    <source>
        <dbReference type="Proteomes" id="UP000266391"/>
    </source>
</evidence>
<evidence type="ECO:0000313" key="19">
    <source>
        <dbReference type="Proteomes" id="UP000286271"/>
    </source>
</evidence>
<dbReference type="EMBL" id="QSKW01000032">
    <property type="protein sequence ID" value="RHE92764.1"/>
    <property type="molecule type" value="Genomic_DNA"/>
</dbReference>
<dbReference type="Proteomes" id="UP000285820">
    <property type="component" value="Unassembled WGS sequence"/>
</dbReference>
<evidence type="ECO:0000313" key="16">
    <source>
        <dbReference type="Proteomes" id="UP000283701"/>
    </source>
</evidence>
<evidence type="ECO:0000313" key="3">
    <source>
        <dbReference type="EMBL" id="CUN28404.1"/>
    </source>
</evidence>